<reference evidence="1" key="2">
    <citation type="submission" date="2020-10" db="EMBL/GenBank/DDBJ databases">
        <authorList>
            <person name="Peck L.D."/>
            <person name="Nowell R.W."/>
            <person name="Flood J."/>
            <person name="Ryan M.J."/>
            <person name="Barraclough T.G."/>
        </authorList>
    </citation>
    <scope>NUCLEOTIDE SEQUENCE</scope>
    <source>
        <strain evidence="1">IMI 127659i</strain>
    </source>
</reference>
<reference evidence="1" key="1">
    <citation type="journal article" date="2020" name="bioRxiv">
        <title>Historical genomics reveals the evolutionary mechanisms behind multiple outbreaks of the host-specific coffee wilt pathogen Fusarium xylarioides.</title>
        <authorList>
            <person name="Peck D."/>
            <person name="Nowell R.W."/>
            <person name="Flood J."/>
            <person name="Ryan M.J."/>
            <person name="Barraclough T.G."/>
        </authorList>
    </citation>
    <scope>NUCLEOTIDE SEQUENCE</scope>
    <source>
        <strain evidence="1">IMI 127659i</strain>
    </source>
</reference>
<protein>
    <recommendedName>
        <fullName evidence="3">Polyketide synthase</fullName>
    </recommendedName>
</protein>
<name>A0A9P7KUI9_9HYPO</name>
<dbReference type="AlphaFoldDB" id="A0A9P7KUI9"/>
<comment type="caution">
    <text evidence="1">The sequence shown here is derived from an EMBL/GenBank/DDBJ whole genome shotgun (WGS) entry which is preliminary data.</text>
</comment>
<sequence length="451" mass="49580">MVPYSIQELYIAREQPQGSGALYSCYGRSLSQNGHETTTELFVSDEKWTKPKITIKNFVLRQVTSSIGLETASTSLSPSATAKTCAEMTWFPDPSFVTSNGDLVELVSSTSEKKSAVNFLDSVFLKKLDNVVLVLLFDEVQSNVDILLELKRRTYLPQRIISMAASEAALQVMRTTLGEPSERTSMVYKWMPEAELLQTLPSGAIDLVLALGVPDVAKNASVLATVAPLMCLTQADHQDQSFEVLGSYFAHITHEKTYILSSIGSRTASNELPESVVLLLPASLSNDLQTFTATLRNKLTSLGVSVSQTNLTLQGVASLGNKSVISLLEIDSPLVCCWDKDQFNAFKKLISSVGHLFWITHGGVIQSWPNGIEFATSQGLLRVMRNEYPAAILPSLDLSAVADISDAQYVDLVLSVWCKSLVEDAEMEYAEHKNLIYIARATEETTFDWVI</sequence>
<evidence type="ECO:0000313" key="1">
    <source>
        <dbReference type="EMBL" id="KAG5757722.1"/>
    </source>
</evidence>
<dbReference type="OrthoDB" id="329835at2759"/>
<organism evidence="1 2">
    <name type="scientific">Fusarium xylarioides</name>
    <dbReference type="NCBI Taxonomy" id="221167"/>
    <lineage>
        <taxon>Eukaryota</taxon>
        <taxon>Fungi</taxon>
        <taxon>Dikarya</taxon>
        <taxon>Ascomycota</taxon>
        <taxon>Pezizomycotina</taxon>
        <taxon>Sordariomycetes</taxon>
        <taxon>Hypocreomycetidae</taxon>
        <taxon>Hypocreales</taxon>
        <taxon>Nectriaceae</taxon>
        <taxon>Fusarium</taxon>
        <taxon>Fusarium fujikuroi species complex</taxon>
    </lineage>
</organism>
<proteinExistence type="predicted"/>
<gene>
    <name evidence="1" type="ORF">H9Q72_014135</name>
</gene>
<accession>A0A9P7KUI9</accession>
<dbReference type="Proteomes" id="UP000750502">
    <property type="component" value="Unassembled WGS sequence"/>
</dbReference>
<dbReference type="EMBL" id="JADFTT010001021">
    <property type="protein sequence ID" value="KAG5757722.1"/>
    <property type="molecule type" value="Genomic_DNA"/>
</dbReference>
<keyword evidence="2" id="KW-1185">Reference proteome</keyword>
<evidence type="ECO:0000313" key="2">
    <source>
        <dbReference type="Proteomes" id="UP000750502"/>
    </source>
</evidence>
<evidence type="ECO:0008006" key="3">
    <source>
        <dbReference type="Google" id="ProtNLM"/>
    </source>
</evidence>